<feature type="compositionally biased region" description="Polar residues" evidence="1">
    <location>
        <begin position="103"/>
        <end position="113"/>
    </location>
</feature>
<evidence type="ECO:0000313" key="3">
    <source>
        <dbReference type="Proteomes" id="UP000663889"/>
    </source>
</evidence>
<dbReference type="AlphaFoldDB" id="A0A815H3A0"/>
<name>A0A815H3A0_9BILA</name>
<feature type="region of interest" description="Disordered" evidence="1">
    <location>
        <begin position="93"/>
        <end position="136"/>
    </location>
</feature>
<protein>
    <submittedName>
        <fullName evidence="2">Uncharacterized protein</fullName>
    </submittedName>
</protein>
<feature type="compositionally biased region" description="Low complexity" evidence="1">
    <location>
        <begin position="126"/>
        <end position="136"/>
    </location>
</feature>
<dbReference type="Proteomes" id="UP000663889">
    <property type="component" value="Unassembled WGS sequence"/>
</dbReference>
<dbReference type="EMBL" id="CAJNOU010002755">
    <property type="protein sequence ID" value="CAF1346928.1"/>
    <property type="molecule type" value="Genomic_DNA"/>
</dbReference>
<comment type="caution">
    <text evidence="2">The sequence shown here is derived from an EMBL/GenBank/DDBJ whole genome shotgun (WGS) entry which is preliminary data.</text>
</comment>
<evidence type="ECO:0000313" key="2">
    <source>
        <dbReference type="EMBL" id="CAF1346928.1"/>
    </source>
</evidence>
<evidence type="ECO:0000256" key="1">
    <source>
        <dbReference type="SAM" id="MobiDB-lite"/>
    </source>
</evidence>
<accession>A0A815H3A0</accession>
<gene>
    <name evidence="2" type="ORF">SEV965_LOCUS28651</name>
</gene>
<proteinExistence type="predicted"/>
<organism evidence="2 3">
    <name type="scientific">Rotaria sordida</name>
    <dbReference type="NCBI Taxonomy" id="392033"/>
    <lineage>
        <taxon>Eukaryota</taxon>
        <taxon>Metazoa</taxon>
        <taxon>Spiralia</taxon>
        <taxon>Gnathifera</taxon>
        <taxon>Rotifera</taxon>
        <taxon>Eurotatoria</taxon>
        <taxon>Bdelloidea</taxon>
        <taxon>Philodinida</taxon>
        <taxon>Philodinidae</taxon>
        <taxon>Rotaria</taxon>
    </lineage>
</organism>
<reference evidence="2" key="1">
    <citation type="submission" date="2021-02" db="EMBL/GenBank/DDBJ databases">
        <authorList>
            <person name="Nowell W R."/>
        </authorList>
    </citation>
    <scope>NUCLEOTIDE SEQUENCE</scope>
</reference>
<sequence length="297" mass="34362">MDIFAFMIDHVHLLFIVLNELYQEYHFSYIEISEQFTLVDLSHHIIDTTIKILFINKLRPYVSNNPTLINNQITKTHTDITIVPPPLSACNQTLSTPRRPLDESNSSEFQVQSRTKKSRPHESTPTNVNSNNKITTTTTSLTTDRQFCFSSTQLKYAISNKLPCFYLKFNLDDDPVQQHKLPSAMIVASWIRHLIQQQSAQLLGDFSLLVPAGKNRYKVGVTTKKDFLLLWNCKWPRDMNKIDIEIERPRVLPDSCAVVLRYVPTDLPREFVIQEILKSIKSAVQFSKINYHRPRAT</sequence>
<feature type="non-terminal residue" evidence="2">
    <location>
        <position position="1"/>
    </location>
</feature>